<evidence type="ECO:0000313" key="6">
    <source>
        <dbReference type="Proteomes" id="UP000825078"/>
    </source>
</evidence>
<dbReference type="InterPro" id="IPR000055">
    <property type="entry name" value="Restrct_endonuc_typeI_TRD"/>
</dbReference>
<dbReference type="REBASE" id="483685">
    <property type="entry name" value="S.Sal17379ORF33600P"/>
</dbReference>
<feature type="domain" description="Type I restriction modification DNA specificity" evidence="4">
    <location>
        <begin position="301"/>
        <end position="414"/>
    </location>
</feature>
<dbReference type="InterPro" id="IPR044946">
    <property type="entry name" value="Restrct_endonuc_typeI_TRD_sf"/>
</dbReference>
<sequence>MDKSISQPSIFGDIPKSWFIRKLGECTEKVGSGVTPNGGSKAYVETGIPLIRSQNILSGKLKLDDVAYITQAQHDKMKGSKLHARDVLLNITGASIGRCAVLPDNFDEGNVNQHVCIIRTTNVLDPSFCGFFLNSSFGQKQIWSLQAGGNREGLNFQQIKSFAIITPPIFEQQKIAEVLSTVDKKIDLIDQKIAETVKLKTGLMQKLFSEGVGVQDSDGNWQPHSEFQDSPFGKVPSSWALETLEQRLDVIKDGTHFSPKSKEGPCKYLTSKNIRFGELDLTNISYISQEEHDRIYKGSPVKYGDILLTKDGANTGNAAINTLEEPFSLLSSVAYLRGSEKDVDHGYLLQLLLSPKGQSMMKSAMAGQAITRLTLKKIGAFVLPFAPIDEQNEIERILSTVDKKLQLLKKQKSETQQLKKGLMQKLLTGEWRVPVEETEAA</sequence>
<dbReference type="AlphaFoldDB" id="A0AAD1KBE8"/>
<keyword evidence="2" id="KW-0680">Restriction system</keyword>
<organism evidence="5 6">
    <name type="scientific">Shewanella algae</name>
    <dbReference type="NCBI Taxonomy" id="38313"/>
    <lineage>
        <taxon>Bacteria</taxon>
        <taxon>Pseudomonadati</taxon>
        <taxon>Pseudomonadota</taxon>
        <taxon>Gammaproteobacteria</taxon>
        <taxon>Alteromonadales</taxon>
        <taxon>Shewanellaceae</taxon>
        <taxon>Shewanella</taxon>
    </lineage>
</organism>
<dbReference type="EMBL" id="AP024613">
    <property type="protein sequence ID" value="BCV46343.1"/>
    <property type="molecule type" value="Genomic_DNA"/>
</dbReference>
<dbReference type="PANTHER" id="PTHR30408">
    <property type="entry name" value="TYPE-1 RESTRICTION ENZYME ECOKI SPECIFICITY PROTEIN"/>
    <property type="match status" value="1"/>
</dbReference>
<gene>
    <name evidence="5" type="ORF">TUM17379_33610</name>
</gene>
<name>A0AAD1KBE8_9GAMM</name>
<comment type="similarity">
    <text evidence="1">Belongs to the type-I restriction system S methylase family.</text>
</comment>
<dbReference type="PANTHER" id="PTHR30408:SF12">
    <property type="entry name" value="TYPE I RESTRICTION ENZYME MJAVIII SPECIFICITY SUBUNIT"/>
    <property type="match status" value="1"/>
</dbReference>
<accession>A0AAD1KBE8</accession>
<protein>
    <recommendedName>
        <fullName evidence="4">Type I restriction modification DNA specificity domain-containing protein</fullName>
    </recommendedName>
</protein>
<dbReference type="CDD" id="cd17256">
    <property type="entry name" value="RMtype1_S_EcoJA65PI-TRD1-CR1_like"/>
    <property type="match status" value="1"/>
</dbReference>
<evidence type="ECO:0000256" key="2">
    <source>
        <dbReference type="ARBA" id="ARBA00022747"/>
    </source>
</evidence>
<dbReference type="RefSeq" id="WP_208147606.1">
    <property type="nucleotide sequence ID" value="NZ_AP024613.1"/>
</dbReference>
<dbReference type="Proteomes" id="UP000825078">
    <property type="component" value="Chromosome"/>
</dbReference>
<dbReference type="Gene3D" id="1.10.287.1120">
    <property type="entry name" value="Bipartite methylase S protein"/>
    <property type="match status" value="1"/>
</dbReference>
<evidence type="ECO:0000256" key="3">
    <source>
        <dbReference type="ARBA" id="ARBA00023125"/>
    </source>
</evidence>
<dbReference type="SUPFAM" id="SSF116734">
    <property type="entry name" value="DNA methylase specificity domain"/>
    <property type="match status" value="2"/>
</dbReference>
<proteinExistence type="inferred from homology"/>
<dbReference type="GO" id="GO:0003677">
    <property type="term" value="F:DNA binding"/>
    <property type="evidence" value="ECO:0007669"/>
    <property type="project" value="UniProtKB-KW"/>
</dbReference>
<reference evidence="5" key="1">
    <citation type="submission" date="2021-05" db="EMBL/GenBank/DDBJ databases">
        <title>Molecular characterization for Shewanella algae harboring chromosomal blaOXA-55-like strains isolated from clinical and environment sample.</title>
        <authorList>
            <person name="Ohama Y."/>
            <person name="Aoki K."/>
            <person name="Harada S."/>
            <person name="Moriya K."/>
            <person name="Ishii Y."/>
            <person name="Tateda K."/>
        </authorList>
    </citation>
    <scope>NUCLEOTIDE SEQUENCE</scope>
    <source>
        <strain evidence="5">TUM17379</strain>
    </source>
</reference>
<evidence type="ECO:0000256" key="1">
    <source>
        <dbReference type="ARBA" id="ARBA00010923"/>
    </source>
</evidence>
<keyword evidence="3" id="KW-0238">DNA-binding</keyword>
<dbReference type="GO" id="GO:0009307">
    <property type="term" value="P:DNA restriction-modification system"/>
    <property type="evidence" value="ECO:0007669"/>
    <property type="project" value="UniProtKB-KW"/>
</dbReference>
<feature type="domain" description="Type I restriction modification DNA specificity" evidence="4">
    <location>
        <begin position="15"/>
        <end position="195"/>
    </location>
</feature>
<evidence type="ECO:0000259" key="4">
    <source>
        <dbReference type="Pfam" id="PF01420"/>
    </source>
</evidence>
<dbReference type="Pfam" id="PF01420">
    <property type="entry name" value="Methylase_S"/>
    <property type="match status" value="2"/>
</dbReference>
<dbReference type="Gene3D" id="3.90.220.20">
    <property type="entry name" value="DNA methylase specificity domains"/>
    <property type="match status" value="2"/>
</dbReference>
<evidence type="ECO:0000313" key="5">
    <source>
        <dbReference type="EMBL" id="BCV46343.1"/>
    </source>
</evidence>
<dbReference type="InterPro" id="IPR052021">
    <property type="entry name" value="Type-I_RS_S_subunit"/>
</dbReference>